<dbReference type="RefSeq" id="WP_015929271.1">
    <property type="nucleotide sequence ID" value="NC_011894.1"/>
</dbReference>
<name>B8IE46_METNO</name>
<organism evidence="1 2">
    <name type="scientific">Methylobacterium nodulans (strain LMG 21967 / CNCM I-2342 / ORS 2060)</name>
    <dbReference type="NCBI Taxonomy" id="460265"/>
    <lineage>
        <taxon>Bacteria</taxon>
        <taxon>Pseudomonadati</taxon>
        <taxon>Pseudomonadota</taxon>
        <taxon>Alphaproteobacteria</taxon>
        <taxon>Hyphomicrobiales</taxon>
        <taxon>Methylobacteriaceae</taxon>
        <taxon>Methylobacterium</taxon>
    </lineage>
</organism>
<dbReference type="EMBL" id="CP001349">
    <property type="protein sequence ID" value="ACL57592.1"/>
    <property type="molecule type" value="Genomic_DNA"/>
</dbReference>
<sequence length="126" mass="13171">MTPVRIPCVTSSGFVIGNLAVITPRGGTVGLHIAEGDDRATGDLNPAGAAHLVLPLAIHLGLTVDELDADLAQQIEEAARNLAAACKASRERRAAINERLSAAIARGRGDEPTCAIGRYLPLRREA</sequence>
<dbReference type="AlphaFoldDB" id="B8IE46"/>
<proteinExistence type="predicted"/>
<accession>B8IE46</accession>
<gene>
    <name evidence="1" type="ordered locus">Mnod_2629</name>
</gene>
<dbReference type="HOGENOM" id="CLU_1978923_0_0_5"/>
<evidence type="ECO:0000313" key="2">
    <source>
        <dbReference type="Proteomes" id="UP000008207"/>
    </source>
</evidence>
<protein>
    <submittedName>
        <fullName evidence="1">Uncharacterized protein</fullName>
    </submittedName>
</protein>
<evidence type="ECO:0000313" key="1">
    <source>
        <dbReference type="EMBL" id="ACL57592.1"/>
    </source>
</evidence>
<dbReference type="Proteomes" id="UP000008207">
    <property type="component" value="Chromosome"/>
</dbReference>
<dbReference type="KEGG" id="mno:Mnod_2629"/>
<dbReference type="STRING" id="460265.Mnod_2629"/>
<reference evidence="1 2" key="1">
    <citation type="submission" date="2009-01" db="EMBL/GenBank/DDBJ databases">
        <title>Complete sequence of chromosome of Methylobacterium nodulans ORS 2060.</title>
        <authorList>
            <consortium name="US DOE Joint Genome Institute"/>
            <person name="Lucas S."/>
            <person name="Copeland A."/>
            <person name="Lapidus A."/>
            <person name="Glavina del Rio T."/>
            <person name="Dalin E."/>
            <person name="Tice H."/>
            <person name="Bruce D."/>
            <person name="Goodwin L."/>
            <person name="Pitluck S."/>
            <person name="Sims D."/>
            <person name="Brettin T."/>
            <person name="Detter J.C."/>
            <person name="Han C."/>
            <person name="Larimer F."/>
            <person name="Land M."/>
            <person name="Hauser L."/>
            <person name="Kyrpides N."/>
            <person name="Ivanova N."/>
            <person name="Marx C.J."/>
            <person name="Richardson P."/>
        </authorList>
    </citation>
    <scope>NUCLEOTIDE SEQUENCE [LARGE SCALE GENOMIC DNA]</scope>
    <source>
        <strain evidence="2">LMG 21967 / CNCM I-2342 / ORS 2060</strain>
    </source>
</reference>
<keyword evidence="2" id="KW-1185">Reference proteome</keyword>